<reference evidence="2 3" key="1">
    <citation type="journal article" date="2019" name="Int. J. Syst. Evol. Microbiol.">
        <title>The Global Catalogue of Microorganisms (GCM) 10K type strain sequencing project: providing services to taxonomists for standard genome sequencing and annotation.</title>
        <authorList>
            <consortium name="The Broad Institute Genomics Platform"/>
            <consortium name="The Broad Institute Genome Sequencing Center for Infectious Disease"/>
            <person name="Wu L."/>
            <person name="Ma J."/>
        </authorList>
    </citation>
    <scope>NUCLEOTIDE SEQUENCE [LARGE SCALE GENOMIC DNA]</scope>
    <source>
        <strain evidence="2 3">JCM 14924</strain>
    </source>
</reference>
<evidence type="ECO:0000256" key="1">
    <source>
        <dbReference type="SAM" id="SignalP"/>
    </source>
</evidence>
<evidence type="ECO:0000313" key="2">
    <source>
        <dbReference type="EMBL" id="GAA2197919.1"/>
    </source>
</evidence>
<protein>
    <recommendedName>
        <fullName evidence="4">Secreted protein</fullName>
    </recommendedName>
</protein>
<dbReference type="RefSeq" id="WP_059256106.1">
    <property type="nucleotide sequence ID" value="NZ_BAAAOQ010000012.1"/>
</dbReference>
<comment type="caution">
    <text evidence="2">The sequence shown here is derived from an EMBL/GenBank/DDBJ whole genome shotgun (WGS) entry which is preliminary data.</text>
</comment>
<dbReference type="EMBL" id="BAAAOQ010000012">
    <property type="protein sequence ID" value="GAA2197919.1"/>
    <property type="molecule type" value="Genomic_DNA"/>
</dbReference>
<evidence type="ECO:0000313" key="3">
    <source>
        <dbReference type="Proteomes" id="UP001501391"/>
    </source>
</evidence>
<gene>
    <name evidence="2" type="ORF">GCM10009787_38430</name>
</gene>
<organism evidence="2 3">
    <name type="scientific">Streptomyces bangladeshensis</name>
    <dbReference type="NCBI Taxonomy" id="295352"/>
    <lineage>
        <taxon>Bacteria</taxon>
        <taxon>Bacillati</taxon>
        <taxon>Actinomycetota</taxon>
        <taxon>Actinomycetes</taxon>
        <taxon>Kitasatosporales</taxon>
        <taxon>Streptomycetaceae</taxon>
        <taxon>Streptomyces</taxon>
    </lineage>
</organism>
<keyword evidence="1" id="KW-0732">Signal</keyword>
<accession>A0ABN3BLX6</accession>
<evidence type="ECO:0008006" key="4">
    <source>
        <dbReference type="Google" id="ProtNLM"/>
    </source>
</evidence>
<keyword evidence="3" id="KW-1185">Reference proteome</keyword>
<name>A0ABN3BLX6_9ACTN</name>
<proteinExistence type="predicted"/>
<dbReference type="Proteomes" id="UP001501391">
    <property type="component" value="Unassembled WGS sequence"/>
</dbReference>
<sequence>MKRLRFMTVAAVAAGVVLVTATGAHAGTDSPFVFTKSEVNGIPAGQGAFFHDGDRFWIEDTARDGRSAVLDIKVYKRDGRLHRQWQLWNSRGFDYDLIRPDNVPEGYTVSVRACVGHASDKSNFWGCGSWGKGRA</sequence>
<feature type="chain" id="PRO_5045979669" description="Secreted protein" evidence="1">
    <location>
        <begin position="27"/>
        <end position="135"/>
    </location>
</feature>
<feature type="signal peptide" evidence="1">
    <location>
        <begin position="1"/>
        <end position="26"/>
    </location>
</feature>